<keyword evidence="3 6" id="KW-0547">Nucleotide-binding</keyword>
<dbReference type="InterPro" id="IPR027417">
    <property type="entry name" value="P-loop_NTPase"/>
</dbReference>
<gene>
    <name evidence="6 9" type="primary">ychF</name>
    <name evidence="9" type="ORF">FVE67_01275</name>
</gene>
<evidence type="ECO:0000256" key="1">
    <source>
        <dbReference type="ARBA" id="ARBA00001946"/>
    </source>
</evidence>
<keyword evidence="4 6" id="KW-0067">ATP-binding</keyword>
<dbReference type="InterPro" id="IPR012675">
    <property type="entry name" value="Beta-grasp_dom_sf"/>
</dbReference>
<evidence type="ECO:0000259" key="7">
    <source>
        <dbReference type="PROSITE" id="PS51710"/>
    </source>
</evidence>
<dbReference type="SUPFAM" id="SSF81271">
    <property type="entry name" value="TGS-like"/>
    <property type="match status" value="1"/>
</dbReference>
<dbReference type="PANTHER" id="PTHR23305">
    <property type="entry name" value="OBG GTPASE FAMILY"/>
    <property type="match status" value="1"/>
</dbReference>
<evidence type="ECO:0000256" key="3">
    <source>
        <dbReference type="ARBA" id="ARBA00022741"/>
    </source>
</evidence>
<feature type="domain" description="TGS" evidence="8">
    <location>
        <begin position="285"/>
        <end position="368"/>
    </location>
</feature>
<keyword evidence="2" id="KW-0479">Metal-binding</keyword>
<dbReference type="Gene3D" id="3.40.50.300">
    <property type="entry name" value="P-loop containing nucleotide triphosphate hydrolases"/>
    <property type="match status" value="1"/>
</dbReference>
<dbReference type="Pfam" id="PF06071">
    <property type="entry name" value="YchF-GTPase_C"/>
    <property type="match status" value="1"/>
</dbReference>
<dbReference type="Gene3D" id="3.10.20.30">
    <property type="match status" value="1"/>
</dbReference>
<evidence type="ECO:0000256" key="6">
    <source>
        <dbReference type="HAMAP-Rule" id="MF_00944"/>
    </source>
</evidence>
<protein>
    <recommendedName>
        <fullName evidence="6">Ribosome-binding ATPase YchF</fullName>
    </recommendedName>
</protein>
<sequence>MGVRVGIVGLPNVGKSTLFNALVEGSRAEVANYPFCTIDPNIGVVEVPDERVKILAEREGAAQAVPATVEFVDIAGLVRHASRGEGLGNQFLAHIREVEALAVVLRCFEDPEVVHVEGAVDPVRDLEILEVELIAKDLETVERRLSKVEKAARSGDRAAGEEYRHLEILRRILSEVEPLRKHREKIPPETLEYAFRTLFLLTLKPVLWVANLGEGDLPEGRENPHLVRLAERARNEGVPLIPLCAELEAQLAELSPEERREMLAAYGLAEPGLWRVIREAYGLLNLITFYTVNEKEARARTLRRGATALEAAAEIHTDMARGFIAAEVINFEDYRALSGLSEARKKGLVRLEGRDYPVKDGDILYIRFKV</sequence>
<dbReference type="PROSITE" id="PS51710">
    <property type="entry name" value="G_OBG"/>
    <property type="match status" value="1"/>
</dbReference>
<dbReference type="RefSeq" id="WP_168718871.1">
    <property type="nucleotide sequence ID" value="NZ_CP042909.1"/>
</dbReference>
<dbReference type="InterPro" id="IPR012676">
    <property type="entry name" value="TGS-like"/>
</dbReference>
<evidence type="ECO:0000313" key="10">
    <source>
        <dbReference type="Proteomes" id="UP000501253"/>
    </source>
</evidence>
<dbReference type="GO" id="GO:0005737">
    <property type="term" value="C:cytoplasm"/>
    <property type="evidence" value="ECO:0007669"/>
    <property type="project" value="TreeGrafter"/>
</dbReference>
<evidence type="ECO:0000259" key="8">
    <source>
        <dbReference type="PROSITE" id="PS51880"/>
    </source>
</evidence>
<evidence type="ECO:0000256" key="5">
    <source>
        <dbReference type="ARBA" id="ARBA00022842"/>
    </source>
</evidence>
<dbReference type="InterPro" id="IPR023192">
    <property type="entry name" value="TGS-like_dom_sf"/>
</dbReference>
<dbReference type="InterPro" id="IPR031167">
    <property type="entry name" value="G_OBG"/>
</dbReference>
<organism evidence="9 10">
    <name type="scientific">Thermosulfurimonas marina</name>
    <dbReference type="NCBI Taxonomy" id="2047767"/>
    <lineage>
        <taxon>Bacteria</taxon>
        <taxon>Pseudomonadati</taxon>
        <taxon>Thermodesulfobacteriota</taxon>
        <taxon>Thermodesulfobacteria</taxon>
        <taxon>Thermodesulfobacteriales</taxon>
        <taxon>Thermodesulfobacteriaceae</taxon>
        <taxon>Thermosulfurimonas</taxon>
    </lineage>
</organism>
<dbReference type="FunFam" id="3.10.20.30:FF:000029">
    <property type="entry name" value="Obg-like ATPase 1"/>
    <property type="match status" value="1"/>
</dbReference>
<dbReference type="EMBL" id="CP042909">
    <property type="protein sequence ID" value="QJA05506.1"/>
    <property type="molecule type" value="Genomic_DNA"/>
</dbReference>
<dbReference type="GO" id="GO:0005525">
    <property type="term" value="F:GTP binding"/>
    <property type="evidence" value="ECO:0007669"/>
    <property type="project" value="InterPro"/>
</dbReference>
<dbReference type="KEGG" id="tmai:FVE67_01275"/>
<dbReference type="InterPro" id="IPR013029">
    <property type="entry name" value="YchF_C"/>
</dbReference>
<dbReference type="Pfam" id="PF01926">
    <property type="entry name" value="MMR_HSR1"/>
    <property type="match status" value="1"/>
</dbReference>
<dbReference type="SUPFAM" id="SSF52540">
    <property type="entry name" value="P-loop containing nucleoside triphosphate hydrolases"/>
    <property type="match status" value="1"/>
</dbReference>
<dbReference type="GO" id="GO:0005524">
    <property type="term" value="F:ATP binding"/>
    <property type="evidence" value="ECO:0007669"/>
    <property type="project" value="UniProtKB-UniRule"/>
</dbReference>
<dbReference type="InterPro" id="IPR006073">
    <property type="entry name" value="GTP-bd"/>
</dbReference>
<dbReference type="InterPro" id="IPR004095">
    <property type="entry name" value="TGS"/>
</dbReference>
<accession>A0A6H1WQT6</accession>
<dbReference type="NCBIfam" id="TIGR00092">
    <property type="entry name" value="redox-regulated ATPase YchF"/>
    <property type="match status" value="1"/>
</dbReference>
<comment type="similarity">
    <text evidence="6">Belongs to the TRAFAC class OBG-HflX-like GTPase superfamily. OBG GTPase family. YchF/OLA1 subfamily.</text>
</comment>
<feature type="domain" description="OBG-type G" evidence="7">
    <location>
        <begin position="3"/>
        <end position="263"/>
    </location>
</feature>
<dbReference type="Gene3D" id="1.10.150.300">
    <property type="entry name" value="TGS-like domain"/>
    <property type="match status" value="1"/>
</dbReference>
<dbReference type="Proteomes" id="UP000501253">
    <property type="component" value="Chromosome"/>
</dbReference>
<reference evidence="9 10" key="1">
    <citation type="submission" date="2019-08" db="EMBL/GenBank/DDBJ databases">
        <title>Complete genome sequence of Thermosulfurimonas marina SU872T, an anaerobic thermophilic chemolithoautotrophic bacterium isolated from a shallow marine hydrothermal vent.</title>
        <authorList>
            <person name="Allioux M."/>
            <person name="Jebbar M."/>
            <person name="Slobodkina G."/>
            <person name="Slobodkin A."/>
            <person name="Moalic Y."/>
            <person name="Frolova A."/>
            <person name="Shao Z."/>
            <person name="Alain K."/>
        </authorList>
    </citation>
    <scope>NUCLEOTIDE SEQUENCE [LARGE SCALE GENOMIC DNA]</scope>
    <source>
        <strain evidence="9 10">SU872</strain>
    </source>
</reference>
<keyword evidence="5" id="KW-0460">Magnesium</keyword>
<evidence type="ECO:0000256" key="4">
    <source>
        <dbReference type="ARBA" id="ARBA00022840"/>
    </source>
</evidence>
<dbReference type="PROSITE" id="PS51880">
    <property type="entry name" value="TGS"/>
    <property type="match status" value="1"/>
</dbReference>
<evidence type="ECO:0000256" key="2">
    <source>
        <dbReference type="ARBA" id="ARBA00022723"/>
    </source>
</evidence>
<dbReference type="CDD" id="cd01900">
    <property type="entry name" value="YchF"/>
    <property type="match status" value="1"/>
</dbReference>
<dbReference type="AlphaFoldDB" id="A0A6H1WQT6"/>
<comment type="cofactor">
    <cofactor evidence="1">
        <name>Mg(2+)</name>
        <dbReference type="ChEBI" id="CHEBI:18420"/>
    </cofactor>
</comment>
<dbReference type="GO" id="GO:0043023">
    <property type="term" value="F:ribosomal large subunit binding"/>
    <property type="evidence" value="ECO:0007669"/>
    <property type="project" value="UniProtKB-UniRule"/>
</dbReference>
<dbReference type="PANTHER" id="PTHR23305:SF18">
    <property type="entry name" value="OBG-TYPE G DOMAIN-CONTAINING PROTEIN"/>
    <property type="match status" value="1"/>
</dbReference>
<name>A0A6H1WQT6_9BACT</name>
<dbReference type="GO" id="GO:0016887">
    <property type="term" value="F:ATP hydrolysis activity"/>
    <property type="evidence" value="ECO:0007669"/>
    <property type="project" value="UniProtKB-UniRule"/>
</dbReference>
<feature type="binding site" evidence="6">
    <location>
        <begin position="12"/>
        <end position="17"/>
    </location>
    <ligand>
        <name>ATP</name>
        <dbReference type="ChEBI" id="CHEBI:30616"/>
    </ligand>
</feature>
<dbReference type="InterPro" id="IPR041706">
    <property type="entry name" value="YchF_N"/>
</dbReference>
<comment type="function">
    <text evidence="6">ATPase that binds to both the 70S ribosome and the 50S ribosomal subunit in a nucleotide-independent manner.</text>
</comment>
<keyword evidence="10" id="KW-1185">Reference proteome</keyword>
<dbReference type="HAMAP" id="MF_00944">
    <property type="entry name" value="YchF_OLA1_ATPase"/>
    <property type="match status" value="1"/>
</dbReference>
<dbReference type="GO" id="GO:0046872">
    <property type="term" value="F:metal ion binding"/>
    <property type="evidence" value="ECO:0007669"/>
    <property type="project" value="UniProtKB-KW"/>
</dbReference>
<evidence type="ECO:0000313" key="9">
    <source>
        <dbReference type="EMBL" id="QJA05506.1"/>
    </source>
</evidence>
<dbReference type="FunFam" id="1.10.150.300:FF:000001">
    <property type="entry name" value="Ribosome-binding ATPase YchF"/>
    <property type="match status" value="1"/>
</dbReference>
<dbReference type="InterPro" id="IPR004396">
    <property type="entry name" value="ATPase_YchF/OLA1"/>
</dbReference>
<dbReference type="PIRSF" id="PIRSF006641">
    <property type="entry name" value="CHP00092"/>
    <property type="match status" value="1"/>
</dbReference>
<dbReference type="PRINTS" id="PR00326">
    <property type="entry name" value="GTP1OBG"/>
</dbReference>
<proteinExistence type="inferred from homology"/>